<dbReference type="Proteomes" id="UP000077381">
    <property type="component" value="Unassembled WGS sequence"/>
</dbReference>
<keyword evidence="2" id="KW-1185">Reference proteome</keyword>
<comment type="caution">
    <text evidence="1">The sequence shown here is derived from an EMBL/GenBank/DDBJ whole genome shotgun (WGS) entry which is preliminary data.</text>
</comment>
<name>A0A177HK55_9ACTN</name>
<sequence>MPDISTEEAQRVLSAGVRRAAEMALPVNIAVFDTGANLKTFVRMDGALLGSADIAMGKARTSALFQLDSEALFEYCKPGGTSFGLENSNGGLVVFAGGKPIRNAEGVVVGAVGVSGGSVAQDAEIAQAAAAALAAASV</sequence>
<dbReference type="InterPro" id="IPR038084">
    <property type="entry name" value="PduO/GlcC-like_sf"/>
</dbReference>
<reference evidence="1 2" key="1">
    <citation type="submission" date="2015-12" db="EMBL/GenBank/DDBJ databases">
        <title>Genome sequence of Streptomyces sp. G25.</title>
        <authorList>
            <person name="Poehlein A."/>
            <person name="Roettig A."/>
            <person name="Hiessl S."/>
            <person name="Hauschild P."/>
            <person name="Schauer J."/>
            <person name="Madkour M.H."/>
            <person name="Al-Ansari A.M."/>
            <person name="Almakishah N.H."/>
            <person name="Steinbuechel A."/>
            <person name="Daniel R."/>
        </authorList>
    </citation>
    <scope>NUCLEOTIDE SEQUENCE [LARGE SCALE GENOMIC DNA]</scope>
    <source>
        <strain evidence="2">G25(2015)</strain>
    </source>
</reference>
<dbReference type="SUPFAM" id="SSF143744">
    <property type="entry name" value="GlcG-like"/>
    <property type="match status" value="1"/>
</dbReference>
<gene>
    <name evidence="1" type="ORF">STSP_59100</name>
</gene>
<organism evidence="1 2">
    <name type="scientific">Streptomyces jeddahensis</name>
    <dbReference type="NCBI Taxonomy" id="1716141"/>
    <lineage>
        <taxon>Bacteria</taxon>
        <taxon>Bacillati</taxon>
        <taxon>Actinomycetota</taxon>
        <taxon>Actinomycetes</taxon>
        <taxon>Kitasatosporales</taxon>
        <taxon>Streptomycetaceae</taxon>
        <taxon>Streptomyces</taxon>
    </lineage>
</organism>
<dbReference type="Gene3D" id="3.30.450.150">
    <property type="entry name" value="Haem-degrading domain"/>
    <property type="match status" value="1"/>
</dbReference>
<dbReference type="PATRIC" id="fig|1716141.3.peg.6215"/>
<accession>A0A177HK55</accession>
<dbReference type="STRING" id="1716141.STSP_59100"/>
<evidence type="ECO:0000313" key="1">
    <source>
        <dbReference type="EMBL" id="OAH10767.1"/>
    </source>
</evidence>
<dbReference type="AlphaFoldDB" id="A0A177HK55"/>
<protein>
    <recommendedName>
        <fullName evidence="3">Glycolate utilization protein</fullName>
    </recommendedName>
</protein>
<dbReference type="InterPro" id="IPR005624">
    <property type="entry name" value="PduO/GlcC-like"/>
</dbReference>
<dbReference type="PANTHER" id="PTHR34309">
    <property type="entry name" value="SLR1406 PROTEIN"/>
    <property type="match status" value="1"/>
</dbReference>
<evidence type="ECO:0008006" key="3">
    <source>
        <dbReference type="Google" id="ProtNLM"/>
    </source>
</evidence>
<dbReference type="EMBL" id="LOHS01000121">
    <property type="protein sequence ID" value="OAH10767.1"/>
    <property type="molecule type" value="Genomic_DNA"/>
</dbReference>
<dbReference type="PANTHER" id="PTHR34309:SF1">
    <property type="entry name" value="PROTEIN GLCG"/>
    <property type="match status" value="1"/>
</dbReference>
<dbReference type="InterPro" id="IPR052517">
    <property type="entry name" value="GlcG_carb_metab_protein"/>
</dbReference>
<evidence type="ECO:0000313" key="2">
    <source>
        <dbReference type="Proteomes" id="UP000077381"/>
    </source>
</evidence>
<proteinExistence type="predicted"/>
<dbReference type="Pfam" id="PF03928">
    <property type="entry name" value="HbpS-like"/>
    <property type="match status" value="1"/>
</dbReference>